<dbReference type="OrthoDB" id="4376109at2"/>
<organism evidence="4 5">
    <name type="scientific">Selenomonas ruminantium</name>
    <dbReference type="NCBI Taxonomy" id="971"/>
    <lineage>
        <taxon>Bacteria</taxon>
        <taxon>Bacillati</taxon>
        <taxon>Bacillota</taxon>
        <taxon>Negativicutes</taxon>
        <taxon>Selenomonadales</taxon>
        <taxon>Selenomonadaceae</taxon>
        <taxon>Selenomonas</taxon>
    </lineage>
</organism>
<sequence length="71" mass="7784">MFKKIALATLASICVSIATPALASDYLGNPKSMKFHYSSCSTIKHPERFVEFSNRDDAIAAGYVPCKRCNP</sequence>
<dbReference type="InterPro" id="IPR004026">
    <property type="entry name" value="Ada_DNA_repair_Zn-bd"/>
</dbReference>
<accession>A0A1I3G571</accession>
<dbReference type="Proteomes" id="UP000183639">
    <property type="component" value="Unassembled WGS sequence"/>
</dbReference>
<protein>
    <submittedName>
        <fullName evidence="4">Metal binding domain of Ada</fullName>
    </submittedName>
</protein>
<dbReference type="EMBL" id="FOQK01000020">
    <property type="protein sequence ID" value="SFI18623.1"/>
    <property type="molecule type" value="Genomic_DNA"/>
</dbReference>
<reference evidence="4 5" key="1">
    <citation type="submission" date="2016-10" db="EMBL/GenBank/DDBJ databases">
        <authorList>
            <person name="de Groot N.N."/>
        </authorList>
    </citation>
    <scope>NUCLEOTIDE SEQUENCE [LARGE SCALE GENOMIC DNA]</scope>
    <source>
        <strain evidence="4 5">Z108</strain>
    </source>
</reference>
<dbReference type="Gene3D" id="3.40.10.10">
    <property type="entry name" value="DNA Methylphosphotriester Repair Domain"/>
    <property type="match status" value="1"/>
</dbReference>
<dbReference type="Pfam" id="PF02805">
    <property type="entry name" value="Ada_Zn_binding"/>
    <property type="match status" value="1"/>
</dbReference>
<keyword evidence="1" id="KW-0010">Activator</keyword>
<dbReference type="GO" id="GO:0008270">
    <property type="term" value="F:zinc ion binding"/>
    <property type="evidence" value="ECO:0007669"/>
    <property type="project" value="InterPro"/>
</dbReference>
<dbReference type="SUPFAM" id="SSF57884">
    <property type="entry name" value="Ada DNA repair protein, N-terminal domain (N-Ada 10)"/>
    <property type="match status" value="1"/>
</dbReference>
<feature type="domain" description="Ada DNA repair metal-binding" evidence="3">
    <location>
        <begin position="47"/>
        <end position="71"/>
    </location>
</feature>
<feature type="signal peptide" evidence="2">
    <location>
        <begin position="1"/>
        <end position="23"/>
    </location>
</feature>
<dbReference type="GO" id="GO:0006355">
    <property type="term" value="P:regulation of DNA-templated transcription"/>
    <property type="evidence" value="ECO:0007669"/>
    <property type="project" value="InterPro"/>
</dbReference>
<evidence type="ECO:0000256" key="2">
    <source>
        <dbReference type="SAM" id="SignalP"/>
    </source>
</evidence>
<evidence type="ECO:0000313" key="4">
    <source>
        <dbReference type="EMBL" id="SFI18623.1"/>
    </source>
</evidence>
<dbReference type="GO" id="GO:0006281">
    <property type="term" value="P:DNA repair"/>
    <property type="evidence" value="ECO:0007669"/>
    <property type="project" value="InterPro"/>
</dbReference>
<dbReference type="GO" id="GO:0008168">
    <property type="term" value="F:methyltransferase activity"/>
    <property type="evidence" value="ECO:0007669"/>
    <property type="project" value="InterPro"/>
</dbReference>
<dbReference type="InterPro" id="IPR035451">
    <property type="entry name" value="Ada-like_dom_sf"/>
</dbReference>
<feature type="chain" id="PRO_5010333177" evidence="2">
    <location>
        <begin position="24"/>
        <end position="71"/>
    </location>
</feature>
<evidence type="ECO:0000313" key="5">
    <source>
        <dbReference type="Proteomes" id="UP000183639"/>
    </source>
</evidence>
<gene>
    <name evidence="4" type="ORF">SAMN04487861_1205</name>
</gene>
<evidence type="ECO:0000256" key="1">
    <source>
        <dbReference type="ARBA" id="ARBA00023159"/>
    </source>
</evidence>
<name>A0A1I3G571_SELRU</name>
<proteinExistence type="predicted"/>
<dbReference type="GO" id="GO:0003677">
    <property type="term" value="F:DNA binding"/>
    <property type="evidence" value="ECO:0007669"/>
    <property type="project" value="InterPro"/>
</dbReference>
<keyword evidence="2" id="KW-0732">Signal</keyword>
<evidence type="ECO:0000259" key="3">
    <source>
        <dbReference type="Pfam" id="PF02805"/>
    </source>
</evidence>
<dbReference type="AlphaFoldDB" id="A0A1I3G571"/>